<dbReference type="SUPFAM" id="SSF53732">
    <property type="entry name" value="Aconitase iron-sulfur domain"/>
    <property type="match status" value="1"/>
</dbReference>
<dbReference type="EMBL" id="CP071444">
    <property type="protein sequence ID" value="QSX09237.1"/>
    <property type="molecule type" value="Genomic_DNA"/>
</dbReference>
<evidence type="ECO:0000313" key="4">
    <source>
        <dbReference type="EMBL" id="QSX09237.1"/>
    </source>
</evidence>
<accession>A0A974XG45</accession>
<dbReference type="RefSeq" id="WP_207300576.1">
    <property type="nucleotide sequence ID" value="NZ_CP071444.1"/>
</dbReference>
<proteinExistence type="predicted"/>
<keyword evidence="1" id="KW-0408">Iron</keyword>
<dbReference type="PANTHER" id="PTHR36577">
    <property type="entry name" value="DUF521 DOMAIN PROTEIN (AFU_ORTHOLOGUE AFUA_6G00490)"/>
    <property type="match status" value="1"/>
</dbReference>
<evidence type="ECO:0000256" key="1">
    <source>
        <dbReference type="ARBA" id="ARBA00023004"/>
    </source>
</evidence>
<evidence type="ECO:0000259" key="3">
    <source>
        <dbReference type="Pfam" id="PF04412"/>
    </source>
</evidence>
<organism evidence="4 5">
    <name type="scientific">Alkalibacter rhizosphaerae</name>
    <dbReference type="NCBI Taxonomy" id="2815577"/>
    <lineage>
        <taxon>Bacteria</taxon>
        <taxon>Bacillati</taxon>
        <taxon>Bacillota</taxon>
        <taxon>Clostridia</taxon>
        <taxon>Eubacteriales</taxon>
        <taxon>Eubacteriaceae</taxon>
        <taxon>Alkalibacter</taxon>
    </lineage>
</organism>
<name>A0A974XG45_9FIRM</name>
<reference evidence="4" key="1">
    <citation type="submission" date="2021-03" db="EMBL/GenBank/DDBJ databases">
        <title>Alkalibacter marinus sp. nov., isolated from tidal flat sediment.</title>
        <authorList>
            <person name="Namirimu T."/>
            <person name="Yang J.-A."/>
            <person name="Yang S.-H."/>
            <person name="Kim Y.-J."/>
            <person name="Kwon K.K."/>
        </authorList>
    </citation>
    <scope>NUCLEOTIDE SEQUENCE</scope>
    <source>
        <strain evidence="4">ES005</strain>
    </source>
</reference>
<dbReference type="AlphaFoldDB" id="A0A974XG45"/>
<dbReference type="InterPro" id="IPR036008">
    <property type="entry name" value="Aconitase_4Fe-4S_dom"/>
</dbReference>
<dbReference type="Proteomes" id="UP000663499">
    <property type="component" value="Chromosome"/>
</dbReference>
<sequence length="417" mass="46703">MYLTDEEKSMLNGDHGEIKQRCMQFLVDYGEVAGAEHLIDLDGNVDLHPPYGNWLGDYDVSYEEVVELAEIGEKFKVPTFANKAVNPGMIVDGWEKIDLEPFTNPEFRMKQEEMMKPYMKMGMVPILSCNYYLVSSYTPTVGQHCAWVESSAIPWGNAVLGARTNFDGCFQTAYLGKVPAYDMHLDENRKATVLVEYMDELKTDMDYDLFGWAVGEMVGLEVPALIGVGKPTTSQLVKMNTSLNTGGQVRMYHVPGLTPEAPTLEAAFSGNYQRKIQLGRDDLRKIYDKMNYASNDQVDFVYLGCPHYNIEEILKVARLVDGKKLKATMWITTNPSSYKVAKDMGLIEIIEKAGGNVLSGTCPGILGKLPPSTVMATDAAKQNYYINGIYQDLHVWYGTTEDCVESAIKGVWQGEWK</sequence>
<keyword evidence="5" id="KW-1185">Reference proteome</keyword>
<dbReference type="PANTHER" id="PTHR36577:SF3">
    <property type="entry name" value="DUF521 DOMAIN PROTEIN (AFU_ORTHOLOGUE AFUA_6G00490)"/>
    <property type="match status" value="1"/>
</dbReference>
<keyword evidence="2" id="KW-0456">Lyase</keyword>
<dbReference type="Pfam" id="PF04412">
    <property type="entry name" value="AcnX"/>
    <property type="match status" value="1"/>
</dbReference>
<feature type="domain" description="Phosphomevalonate dehydratase large subunit-like" evidence="3">
    <location>
        <begin position="1"/>
        <end position="405"/>
    </location>
</feature>
<dbReference type="KEGG" id="alka:J0B03_04020"/>
<dbReference type="GO" id="GO:0016829">
    <property type="term" value="F:lyase activity"/>
    <property type="evidence" value="ECO:0007669"/>
    <property type="project" value="UniProtKB-KW"/>
</dbReference>
<protein>
    <submittedName>
        <fullName evidence="4">DUF521 domain-containing protein</fullName>
    </submittedName>
</protein>
<evidence type="ECO:0000256" key="2">
    <source>
        <dbReference type="ARBA" id="ARBA00023239"/>
    </source>
</evidence>
<dbReference type="InterPro" id="IPR007506">
    <property type="entry name" value="PMDh-L-like_dom"/>
</dbReference>
<gene>
    <name evidence="4" type="ORF">J0B03_04020</name>
</gene>
<evidence type="ECO:0000313" key="5">
    <source>
        <dbReference type="Proteomes" id="UP000663499"/>
    </source>
</evidence>